<protein>
    <recommendedName>
        <fullName evidence="4">Carboxylic ester hydrolase</fullName>
        <ecNumber evidence="4">3.1.1.-</ecNumber>
    </recommendedName>
</protein>
<name>A0ABV6AU81_9DEIO</name>
<evidence type="ECO:0000256" key="1">
    <source>
        <dbReference type="ARBA" id="ARBA00005964"/>
    </source>
</evidence>
<dbReference type="InterPro" id="IPR050309">
    <property type="entry name" value="Type-B_Carboxylest/Lipase"/>
</dbReference>
<comment type="similarity">
    <text evidence="1 4">Belongs to the type-B carboxylesterase/lipase family.</text>
</comment>
<comment type="similarity">
    <text evidence="2">Belongs to the 'GDXG' lipolytic enzyme family.</text>
</comment>
<dbReference type="Pfam" id="PF00135">
    <property type="entry name" value="COesterase"/>
    <property type="match status" value="1"/>
</dbReference>
<dbReference type="Gene3D" id="3.40.50.1820">
    <property type="entry name" value="alpha/beta hydrolase"/>
    <property type="match status" value="1"/>
</dbReference>
<comment type="caution">
    <text evidence="6">The sequence shown here is derived from an EMBL/GenBank/DDBJ whole genome shotgun (WGS) entry which is preliminary data.</text>
</comment>
<dbReference type="PANTHER" id="PTHR11559">
    <property type="entry name" value="CARBOXYLESTERASE"/>
    <property type="match status" value="1"/>
</dbReference>
<sequence>MGSVQAQATAAQTPVTVQTDQGAVIGLQAGANSFLGLPYAAPPVGNLRWQPPQAAPTWTAPRDASQPGAVCPQVALGLFAVAGVAPGEVQGDEDCLFLNVYTPTSATADSRLPVMVWLHGGSFTLGSGSAYDASVLAEKYGVVVVTLNYRLGALGFLSLPALNAEAADGTSGNYGLLDQQAALRWVQRNVAGFGGNPSDVTLFGESAGGMSVCAQLASPQAAGLFQKAIIQSGLCFSPGNAVTLAQAAPRNVRYADKLACRAADLACLRKVSPEKLLSTTVPGLRPASNLVWSPVYEAGILPLTLQDAFAQGRFNRVPVLAGTNHDEGRLFVPVLAPKGNPVGVIQYWGGTGLLAGAANLGRVLAQYPVRSYSTPALAFATLFTDAVFSCPAVRVGTALSQYVPVYAFEFRDPQAATSIKAPADLPGLGSAHSSGLIYAFQTPIEGLGSPEQFSPEQAKLSDNLSEAWATFAKTGQPSVTGQPQWSRFDPARANVQVFTPTGVQESTAFTADHKCDFWTQLNLN</sequence>
<proteinExistence type="inferred from homology"/>
<dbReference type="PROSITE" id="PS00122">
    <property type="entry name" value="CARBOXYLESTERASE_B_1"/>
    <property type="match status" value="1"/>
</dbReference>
<evidence type="ECO:0000256" key="2">
    <source>
        <dbReference type="ARBA" id="ARBA00010515"/>
    </source>
</evidence>
<organism evidence="6 7">
    <name type="scientific">Deinococcus oregonensis</name>
    <dbReference type="NCBI Taxonomy" id="1805970"/>
    <lineage>
        <taxon>Bacteria</taxon>
        <taxon>Thermotogati</taxon>
        <taxon>Deinococcota</taxon>
        <taxon>Deinococci</taxon>
        <taxon>Deinococcales</taxon>
        <taxon>Deinococcaceae</taxon>
        <taxon>Deinococcus</taxon>
    </lineage>
</organism>
<dbReference type="InterPro" id="IPR019826">
    <property type="entry name" value="Carboxylesterase_B_AS"/>
</dbReference>
<evidence type="ECO:0000259" key="5">
    <source>
        <dbReference type="Pfam" id="PF00135"/>
    </source>
</evidence>
<dbReference type="SUPFAM" id="SSF53474">
    <property type="entry name" value="alpha/beta-Hydrolases"/>
    <property type="match status" value="1"/>
</dbReference>
<evidence type="ECO:0000313" key="7">
    <source>
        <dbReference type="Proteomes" id="UP001589733"/>
    </source>
</evidence>
<dbReference type="EMBL" id="JBHLYR010000011">
    <property type="protein sequence ID" value="MFB9991066.1"/>
    <property type="molecule type" value="Genomic_DNA"/>
</dbReference>
<reference evidence="6 7" key="1">
    <citation type="submission" date="2024-09" db="EMBL/GenBank/DDBJ databases">
        <authorList>
            <person name="Sun Q."/>
            <person name="Mori K."/>
        </authorList>
    </citation>
    <scope>NUCLEOTIDE SEQUENCE [LARGE SCALE GENOMIC DNA]</scope>
    <source>
        <strain evidence="6 7">JCM 13503</strain>
    </source>
</reference>
<dbReference type="InterPro" id="IPR029058">
    <property type="entry name" value="AB_hydrolase_fold"/>
</dbReference>
<feature type="domain" description="Carboxylesterase type B" evidence="5">
    <location>
        <begin position="16"/>
        <end position="518"/>
    </location>
</feature>
<dbReference type="PROSITE" id="PS00941">
    <property type="entry name" value="CARBOXYLESTERASE_B_2"/>
    <property type="match status" value="1"/>
</dbReference>
<dbReference type="InterPro" id="IPR002018">
    <property type="entry name" value="CarbesteraseB"/>
</dbReference>
<dbReference type="PROSITE" id="PS01173">
    <property type="entry name" value="LIPASE_GDXG_HIS"/>
    <property type="match status" value="1"/>
</dbReference>
<evidence type="ECO:0000313" key="6">
    <source>
        <dbReference type="EMBL" id="MFB9991066.1"/>
    </source>
</evidence>
<keyword evidence="7" id="KW-1185">Reference proteome</keyword>
<gene>
    <name evidence="6" type="ORF">ACFFLM_03590</name>
</gene>
<dbReference type="InterPro" id="IPR019819">
    <property type="entry name" value="Carboxylesterase_B_CS"/>
</dbReference>
<dbReference type="Proteomes" id="UP001589733">
    <property type="component" value="Unassembled WGS sequence"/>
</dbReference>
<dbReference type="EC" id="3.1.1.-" evidence="4"/>
<dbReference type="InterPro" id="IPR002168">
    <property type="entry name" value="Lipase_GDXG_HIS_AS"/>
</dbReference>
<dbReference type="RefSeq" id="WP_380005630.1">
    <property type="nucleotide sequence ID" value="NZ_JBHLYR010000011.1"/>
</dbReference>
<evidence type="ECO:0000256" key="4">
    <source>
        <dbReference type="RuleBase" id="RU361235"/>
    </source>
</evidence>
<accession>A0ABV6AU81</accession>
<keyword evidence="3 4" id="KW-0378">Hydrolase</keyword>
<evidence type="ECO:0000256" key="3">
    <source>
        <dbReference type="ARBA" id="ARBA00022801"/>
    </source>
</evidence>